<feature type="region of interest" description="Disordered" evidence="1">
    <location>
        <begin position="23"/>
        <end position="47"/>
    </location>
</feature>
<reference evidence="2" key="1">
    <citation type="submission" date="2021-03" db="EMBL/GenBank/DDBJ databases">
        <title>Draft genome sequence of rust myrtle Austropuccinia psidii MF-1, a brazilian biotype.</title>
        <authorList>
            <person name="Quecine M.C."/>
            <person name="Pachon D.M.R."/>
            <person name="Bonatelli M.L."/>
            <person name="Correr F.H."/>
            <person name="Franceschini L.M."/>
            <person name="Leite T.F."/>
            <person name="Margarido G.R.A."/>
            <person name="Almeida C.A."/>
            <person name="Ferrarezi J.A."/>
            <person name="Labate C.A."/>
        </authorList>
    </citation>
    <scope>NUCLEOTIDE SEQUENCE</scope>
    <source>
        <strain evidence="2">MF-1</strain>
    </source>
</reference>
<evidence type="ECO:0000313" key="3">
    <source>
        <dbReference type="Proteomes" id="UP000765509"/>
    </source>
</evidence>
<evidence type="ECO:0000256" key="1">
    <source>
        <dbReference type="SAM" id="MobiDB-lite"/>
    </source>
</evidence>
<gene>
    <name evidence="2" type="ORF">O181_010143</name>
</gene>
<dbReference type="EMBL" id="AVOT02002456">
    <property type="protein sequence ID" value="MBW0470428.1"/>
    <property type="molecule type" value="Genomic_DNA"/>
</dbReference>
<dbReference type="AlphaFoldDB" id="A0A9Q3BSR5"/>
<evidence type="ECO:0000313" key="2">
    <source>
        <dbReference type="EMBL" id="MBW0470428.1"/>
    </source>
</evidence>
<comment type="caution">
    <text evidence="2">The sequence shown here is derived from an EMBL/GenBank/DDBJ whole genome shotgun (WGS) entry which is preliminary data.</text>
</comment>
<dbReference type="Proteomes" id="UP000765509">
    <property type="component" value="Unassembled WGS sequence"/>
</dbReference>
<organism evidence="2 3">
    <name type="scientific">Austropuccinia psidii MF-1</name>
    <dbReference type="NCBI Taxonomy" id="1389203"/>
    <lineage>
        <taxon>Eukaryota</taxon>
        <taxon>Fungi</taxon>
        <taxon>Dikarya</taxon>
        <taxon>Basidiomycota</taxon>
        <taxon>Pucciniomycotina</taxon>
        <taxon>Pucciniomycetes</taxon>
        <taxon>Pucciniales</taxon>
        <taxon>Sphaerophragmiaceae</taxon>
        <taxon>Austropuccinia</taxon>
    </lineage>
</organism>
<accession>A0A9Q3BSR5</accession>
<proteinExistence type="predicted"/>
<sequence>MDAGTPNRQMGKFRTISLFSTSIDLSTPPPRPPSNCHFTPQTEKSDYPGNGKRTFELGPFVAISCHPWDSNVKLISYFSSFTHFSSHNNTNFLFSPIEPNLQNPPQQDTPVPHMPCDELTLPLFVEPSQCDEPPMPGPSPSSKPHEDVSARGPKSEVAPTQSSEEPFACPATPRSVIIIENFPVGSPAS</sequence>
<protein>
    <submittedName>
        <fullName evidence="2">Uncharacterized protein</fullName>
    </submittedName>
</protein>
<feature type="region of interest" description="Disordered" evidence="1">
    <location>
        <begin position="126"/>
        <end position="171"/>
    </location>
</feature>
<keyword evidence="3" id="KW-1185">Reference proteome</keyword>
<name>A0A9Q3BSR5_9BASI</name>